<feature type="compositionally biased region" description="Low complexity" evidence="1">
    <location>
        <begin position="369"/>
        <end position="390"/>
    </location>
</feature>
<dbReference type="EMBL" id="VDMD01000128">
    <property type="protein sequence ID" value="TRM55486.1"/>
    <property type="molecule type" value="Genomic_DNA"/>
</dbReference>
<sequence length="490" mass="52814">MHARRSSSYDLGNSDGASTWDFDMSSSYDMSTCDPEYVRNLEARVQALLEQNGILAMEKKTVQDALQSLIQSVGDKLSMEPAVQASPQGSVLDRPAIVELNSANFPKAKYWYKDEQPAVGGKRKSKVSRTDQPSNAKPEKKFATPYITDIEGRPVDTAHMRFRLYAICQQLVLWGIAPRTWCTIGHEALQYTIANMEDLFPILRLCDGHWKLIKFGTYYYPSWWGTYGPNAAADDELEAPVTGSKRSSPSNEDDGPAAKRARYAASTPSDSDEPVIVLEVPSAPLDSPLATPQEGVLADAPSDEQAGRVGNLLFSNPLAEIELTPSSSFSTSSSGAGVNGNNTAQAAETTLSAPEQPSPSTPSVPFPTPAVSSTTSTPASTPTAQSAVAPETAMVNSSPAPAPPAVPKDGLPPWTGLPDGQLSARKKIQINKKSTTARALCQADFVKKYHGFSDEFKHYWDNVILPVPSLLQFWEERSRAAGNATEAASA</sequence>
<dbReference type="Proteomes" id="UP000320762">
    <property type="component" value="Unassembled WGS sequence"/>
</dbReference>
<feature type="compositionally biased region" description="Pro residues" evidence="1">
    <location>
        <begin position="356"/>
        <end position="368"/>
    </location>
</feature>
<reference evidence="2 3" key="1">
    <citation type="journal article" date="2019" name="New Phytol.">
        <title>Comparative genomics reveals unique wood-decay strategies and fruiting body development in the Schizophyllaceae.</title>
        <authorList>
            <person name="Almasi E."/>
            <person name="Sahu N."/>
            <person name="Krizsan K."/>
            <person name="Balint B."/>
            <person name="Kovacs G.M."/>
            <person name="Kiss B."/>
            <person name="Cseklye J."/>
            <person name="Drula E."/>
            <person name="Henrissat B."/>
            <person name="Nagy I."/>
            <person name="Chovatia M."/>
            <person name="Adam C."/>
            <person name="LaButti K."/>
            <person name="Lipzen A."/>
            <person name="Riley R."/>
            <person name="Grigoriev I.V."/>
            <person name="Nagy L.G."/>
        </authorList>
    </citation>
    <scope>NUCLEOTIDE SEQUENCE [LARGE SCALE GENOMIC DNA]</scope>
    <source>
        <strain evidence="2 3">NL-1724</strain>
    </source>
</reference>
<organism evidence="2 3">
    <name type="scientific">Schizophyllum amplum</name>
    <dbReference type="NCBI Taxonomy" id="97359"/>
    <lineage>
        <taxon>Eukaryota</taxon>
        <taxon>Fungi</taxon>
        <taxon>Dikarya</taxon>
        <taxon>Basidiomycota</taxon>
        <taxon>Agaricomycotina</taxon>
        <taxon>Agaricomycetes</taxon>
        <taxon>Agaricomycetidae</taxon>
        <taxon>Agaricales</taxon>
        <taxon>Schizophyllaceae</taxon>
        <taxon>Schizophyllum</taxon>
    </lineage>
</organism>
<feature type="region of interest" description="Disordered" evidence="1">
    <location>
        <begin position="237"/>
        <end position="274"/>
    </location>
</feature>
<feature type="compositionally biased region" description="Polar residues" evidence="1">
    <location>
        <begin position="335"/>
        <end position="355"/>
    </location>
</feature>
<comment type="caution">
    <text evidence="2">The sequence shown here is derived from an EMBL/GenBank/DDBJ whole genome shotgun (WGS) entry which is preliminary data.</text>
</comment>
<gene>
    <name evidence="2" type="ORF">BD626DRAFT_525468</name>
</gene>
<accession>A0A550BSH3</accession>
<evidence type="ECO:0000256" key="1">
    <source>
        <dbReference type="SAM" id="MobiDB-lite"/>
    </source>
</evidence>
<evidence type="ECO:0000313" key="2">
    <source>
        <dbReference type="EMBL" id="TRM55486.1"/>
    </source>
</evidence>
<dbReference type="STRING" id="97359.A0A550BSH3"/>
<protein>
    <submittedName>
        <fullName evidence="2">Uncharacterized protein</fullName>
    </submittedName>
</protein>
<evidence type="ECO:0000313" key="3">
    <source>
        <dbReference type="Proteomes" id="UP000320762"/>
    </source>
</evidence>
<feature type="region of interest" description="Disordered" evidence="1">
    <location>
        <begin position="325"/>
        <end position="420"/>
    </location>
</feature>
<proteinExistence type="predicted"/>
<name>A0A550BSH3_9AGAR</name>
<keyword evidence="3" id="KW-1185">Reference proteome</keyword>
<dbReference type="OrthoDB" id="3235325at2759"/>
<dbReference type="AlphaFoldDB" id="A0A550BSH3"/>